<accession>A0A1K1MLJ4</accession>
<gene>
    <name evidence="2" type="ORF">SAMN05661012_00679</name>
    <name evidence="3" type="ORF">SR876_08745</name>
</gene>
<evidence type="ECO:0000313" key="5">
    <source>
        <dbReference type="Proteomes" id="UP001326715"/>
    </source>
</evidence>
<evidence type="ECO:0000313" key="4">
    <source>
        <dbReference type="Proteomes" id="UP000183788"/>
    </source>
</evidence>
<protein>
    <submittedName>
        <fullName evidence="3">DUF5723 family protein</fullName>
    </submittedName>
</protein>
<reference evidence="3 5" key="2">
    <citation type="submission" date="2023-11" db="EMBL/GenBank/DDBJ databases">
        <title>MicrobeMod: A computational toolkit for identifying prokaryotic methylation and restriction-modification with nanopore sequencing.</title>
        <authorList>
            <person name="Crits-Christoph A."/>
            <person name="Kang S.C."/>
            <person name="Lee H."/>
            <person name="Ostrov N."/>
        </authorList>
    </citation>
    <scope>NUCLEOTIDE SEQUENCE [LARGE SCALE GENOMIC DNA]</scope>
    <source>
        <strain evidence="3 5">ATCC 23090</strain>
    </source>
</reference>
<organism evidence="2 4">
    <name type="scientific">Chitinophaga sancti</name>
    <dbReference type="NCBI Taxonomy" id="1004"/>
    <lineage>
        <taxon>Bacteria</taxon>
        <taxon>Pseudomonadati</taxon>
        <taxon>Bacteroidota</taxon>
        <taxon>Chitinophagia</taxon>
        <taxon>Chitinophagales</taxon>
        <taxon>Chitinophagaceae</taxon>
        <taxon>Chitinophaga</taxon>
    </lineage>
</organism>
<evidence type="ECO:0000313" key="2">
    <source>
        <dbReference type="EMBL" id="SFW23963.1"/>
    </source>
</evidence>
<name>A0A1K1MLJ4_9BACT</name>
<dbReference type="STRING" id="1004.SAMN05661012_00679"/>
<feature type="domain" description="DUF5723" evidence="1">
    <location>
        <begin position="51"/>
        <end position="451"/>
    </location>
</feature>
<dbReference type="Proteomes" id="UP001326715">
    <property type="component" value="Chromosome"/>
</dbReference>
<sequence>MLFRVIRALGLTTVIAISLIEPYKAKAQMNMNMGGYANSHYAGIYGIPSNPAMAAGTHFKWDINVAGVNAALGNTYASFPKSLIFHPPDSIGGLKRNRDYFLDTVSTGRQFGWGNMDVMMPSYMHSFNESRAIAFIWRVRAQANGGGMNTDVANFFANNFPNATYNNQRFDMQVASGSFHMWNEYDISYAQIIKDDGMHLLKGGVTLKILNGIAAGYAQVEDASFTMNTATNANIYSGTLKLGYNDGINNWKKPNTSNYKPFTGNWGLGMDIGLVYEWRAEMDGLQGYDEMDWNPEGDDYKMRLGVSITDFGGITYKKVASNTDLSLIANNINPNQIKMRKGEGWQSYYRRLQQYFTPIASDEKFRMNLPAALNIMFDYNIDARFFVNGAAVMSLNSGRYDASKTYMVSHFTLTPRYDGRHFGVYIPIDVNNHTQFDMGAGFRLGPLVIGSNTVLSNLFQKNKNRLDGFVALRLVPMRFGKTLLGCPAAQF</sequence>
<dbReference type="AlphaFoldDB" id="A0A1K1MLJ4"/>
<dbReference type="Proteomes" id="UP000183788">
    <property type="component" value="Unassembled WGS sequence"/>
</dbReference>
<dbReference type="RefSeq" id="WP_143150607.1">
    <property type="nucleotide sequence ID" value="NZ_CBHWAX010000034.1"/>
</dbReference>
<reference evidence="2 4" key="1">
    <citation type="submission" date="2016-11" db="EMBL/GenBank/DDBJ databases">
        <authorList>
            <person name="Jaros S."/>
            <person name="Januszkiewicz K."/>
            <person name="Wedrychowicz H."/>
        </authorList>
    </citation>
    <scope>NUCLEOTIDE SEQUENCE [LARGE SCALE GENOMIC DNA]</scope>
    <source>
        <strain evidence="2 4">DSM 784</strain>
    </source>
</reference>
<dbReference type="InterPro" id="IPR043781">
    <property type="entry name" value="DUF5723"/>
</dbReference>
<keyword evidence="5" id="KW-1185">Reference proteome</keyword>
<evidence type="ECO:0000313" key="3">
    <source>
        <dbReference type="EMBL" id="WQG91588.1"/>
    </source>
</evidence>
<proteinExistence type="predicted"/>
<dbReference type="EMBL" id="CP140154">
    <property type="protein sequence ID" value="WQG91588.1"/>
    <property type="molecule type" value="Genomic_DNA"/>
</dbReference>
<evidence type="ECO:0000259" key="1">
    <source>
        <dbReference type="Pfam" id="PF18990"/>
    </source>
</evidence>
<dbReference type="EMBL" id="FPIZ01000002">
    <property type="protein sequence ID" value="SFW23963.1"/>
    <property type="molecule type" value="Genomic_DNA"/>
</dbReference>
<dbReference type="OrthoDB" id="9805336at2"/>
<dbReference type="Pfam" id="PF18990">
    <property type="entry name" value="DUF5723"/>
    <property type="match status" value="1"/>
</dbReference>